<evidence type="ECO:0000256" key="2">
    <source>
        <dbReference type="SAM" id="Phobius"/>
    </source>
</evidence>
<keyword evidence="2" id="KW-1133">Transmembrane helix</keyword>
<protein>
    <submittedName>
        <fullName evidence="3">Uncharacterized protein</fullName>
    </submittedName>
</protein>
<feature type="compositionally biased region" description="Low complexity" evidence="1">
    <location>
        <begin position="47"/>
        <end position="66"/>
    </location>
</feature>
<evidence type="ECO:0000313" key="4">
    <source>
        <dbReference type="Proteomes" id="UP000247586"/>
    </source>
</evidence>
<dbReference type="Proteomes" id="UP000247586">
    <property type="component" value="Chromosome"/>
</dbReference>
<feature type="region of interest" description="Disordered" evidence="1">
    <location>
        <begin position="47"/>
        <end position="67"/>
    </location>
</feature>
<sequence>MLQLKDHVRVGLSTVLIIVIVVVIAAASVGIAYMTIHGSNTTYKISSTQTSKSSQSQSGSSQGGTSSPPPNFPLFLTVGQVEQAVGGSWSINPSTTLYAYITNNGWYEVFYNGNQAEVGSLYGLGLTTNVTGVNKYYFEDLVGNLNGMKVKINAWVAITNGTGQGPSKFSPIVGNVMGYNYSFYGFSNNGNANTIIYASNGPNIIYLRVSGSLLSKTEAVQLLTDAISNIQSMT</sequence>
<keyword evidence="2" id="KW-0812">Transmembrane</keyword>
<keyword evidence="2" id="KW-0472">Membrane</keyword>
<name>A0A2U9IRK6_9CREN</name>
<reference evidence="4" key="2">
    <citation type="submission" date="2020-03" db="EMBL/GenBank/DDBJ databases">
        <title>Complete Genome Sequences of Extremely Thermoacidophilic, Metal-Mobilizing Type-Strain Members of the Archaeal Family Sulfolobaceae: Acidianus brierleyi DSM-1651T, Acidianus sulfidivorans DSM-18786T, Metallosphaera hakonensis DSM-7519T, and Metallosphaera prunae DSM-10039T.</title>
        <authorList>
            <person name="Counts J.A."/>
            <person name="Kelly R.M."/>
        </authorList>
    </citation>
    <scope>NUCLEOTIDE SEQUENCE [LARGE SCALE GENOMIC DNA]</scope>
    <source>
        <strain evidence="4">HO1-1</strain>
    </source>
</reference>
<feature type="transmembrane region" description="Helical" evidence="2">
    <location>
        <begin position="12"/>
        <end position="36"/>
    </location>
</feature>
<gene>
    <name evidence="3" type="ORF">DFR87_01675</name>
</gene>
<proteinExistence type="predicted"/>
<reference evidence="3 4" key="1">
    <citation type="submission" date="2018-05" db="EMBL/GenBank/DDBJ databases">
        <title>Complete Genome Sequences of Extremely Thermoacidophilic, Metal-Mobilizing Type-Strain Members of the Archaeal Family Sulfolobaceae: Acidianus brierleyi DSM-1651T, Acidianus sulfidivorans DSM-18786T, Metallosphaera hakonensis DSM-7519T, and Metallosphaera prunae DSM-10039T.</title>
        <authorList>
            <person name="Counts J.A."/>
            <person name="Kelly R.M."/>
        </authorList>
    </citation>
    <scope>NUCLEOTIDE SEQUENCE [LARGE SCALE GENOMIC DNA]</scope>
    <source>
        <strain evidence="3 4">HO1-1</strain>
    </source>
</reference>
<dbReference type="KEGG" id="mhk:DFR87_01675"/>
<dbReference type="EMBL" id="CP029287">
    <property type="protein sequence ID" value="AWR98624.1"/>
    <property type="molecule type" value="Genomic_DNA"/>
</dbReference>
<organism evidence="3 4">
    <name type="scientific">Metallosphaera hakonensis JCM 8857 = DSM 7519</name>
    <dbReference type="NCBI Taxonomy" id="1293036"/>
    <lineage>
        <taxon>Archaea</taxon>
        <taxon>Thermoproteota</taxon>
        <taxon>Thermoprotei</taxon>
        <taxon>Sulfolobales</taxon>
        <taxon>Sulfolobaceae</taxon>
        <taxon>Metallosphaera</taxon>
    </lineage>
</organism>
<dbReference type="AlphaFoldDB" id="A0A2U9IRK6"/>
<evidence type="ECO:0000313" key="3">
    <source>
        <dbReference type="EMBL" id="AWR98624.1"/>
    </source>
</evidence>
<keyword evidence="4" id="KW-1185">Reference proteome</keyword>
<reference evidence="4" key="3">
    <citation type="submission" date="2020-03" db="EMBL/GenBank/DDBJ databases">
        <title>Sequencing and Assembly of Multiple Reported Metal-Biooxidizing Members of the Extremely Thermoacidophilic Archaeal Family Sulfolobaceae.</title>
        <authorList>
            <person name="Counts J.A."/>
            <person name="Kelly R.M."/>
        </authorList>
    </citation>
    <scope>NUCLEOTIDE SEQUENCE [LARGE SCALE GENOMIC DNA]</scope>
    <source>
        <strain evidence="4">HO1-1</strain>
    </source>
</reference>
<dbReference type="RefSeq" id="WP_054837182.1">
    <property type="nucleotide sequence ID" value="NZ_BBBA01000030.1"/>
</dbReference>
<evidence type="ECO:0000256" key="1">
    <source>
        <dbReference type="SAM" id="MobiDB-lite"/>
    </source>
</evidence>
<accession>A0A2U9IRK6</accession>